<name>A0A5Q0HDQ7_SACSY</name>
<proteinExistence type="predicted"/>
<accession>A0A5Q0HDQ7</accession>
<organism evidence="3 4">
    <name type="scientific">Saccharothrix syringae</name>
    <name type="common">Nocardiopsis syringae</name>
    <dbReference type="NCBI Taxonomy" id="103733"/>
    <lineage>
        <taxon>Bacteria</taxon>
        <taxon>Bacillati</taxon>
        <taxon>Actinomycetota</taxon>
        <taxon>Actinomycetes</taxon>
        <taxon>Pseudonocardiales</taxon>
        <taxon>Pseudonocardiaceae</taxon>
        <taxon>Saccharothrix</taxon>
    </lineage>
</organism>
<keyword evidence="1" id="KW-0812">Transmembrane</keyword>
<evidence type="ECO:0000313" key="4">
    <source>
        <dbReference type="Proteomes" id="UP000325787"/>
    </source>
</evidence>
<dbReference type="OrthoDB" id="9811720at2"/>
<dbReference type="Pfam" id="PF04982">
    <property type="entry name" value="TM_HPP"/>
    <property type="match status" value="1"/>
</dbReference>
<evidence type="ECO:0000256" key="1">
    <source>
        <dbReference type="SAM" id="Phobius"/>
    </source>
</evidence>
<keyword evidence="1" id="KW-0472">Membrane</keyword>
<dbReference type="PANTHER" id="PTHR33741:SF5">
    <property type="entry name" value="TRANSMEMBRANE PROTEIN DDB_G0269096-RELATED"/>
    <property type="match status" value="1"/>
</dbReference>
<keyword evidence="1" id="KW-1133">Transmembrane helix</keyword>
<gene>
    <name evidence="3" type="ORF">EKG83_22245</name>
</gene>
<protein>
    <submittedName>
        <fullName evidence="3">HPP family protein</fullName>
    </submittedName>
</protein>
<dbReference type="InterPro" id="IPR007065">
    <property type="entry name" value="HPP"/>
</dbReference>
<feature type="transmembrane region" description="Helical" evidence="1">
    <location>
        <begin position="59"/>
        <end position="80"/>
    </location>
</feature>
<keyword evidence="4" id="KW-1185">Reference proteome</keyword>
<dbReference type="Proteomes" id="UP000325787">
    <property type="component" value="Chromosome"/>
</dbReference>
<evidence type="ECO:0000313" key="3">
    <source>
        <dbReference type="EMBL" id="QFZ24416.1"/>
    </source>
</evidence>
<feature type="transmembrane region" description="Helical" evidence="1">
    <location>
        <begin position="100"/>
        <end position="120"/>
    </location>
</feature>
<reference evidence="4" key="1">
    <citation type="journal article" date="2021" name="Curr. Microbiol.">
        <title>Complete genome of nocamycin-producing strain Saccharothrix syringae NRRL B-16468 reveals the biosynthetic potential for secondary metabolites.</title>
        <authorList>
            <person name="Mo X."/>
            <person name="Yang S."/>
        </authorList>
    </citation>
    <scope>NUCLEOTIDE SEQUENCE [LARGE SCALE GENOMIC DNA]</scope>
    <source>
        <strain evidence="4">ATCC 51364 / DSM 43886 / JCM 6844 / KCTC 9398 / NBRC 14523 / NRRL B-16468 / INA 2240</strain>
    </source>
</reference>
<dbReference type="PANTHER" id="PTHR33741">
    <property type="entry name" value="TRANSMEMBRANE PROTEIN DDB_G0269096-RELATED"/>
    <property type="match status" value="1"/>
</dbReference>
<sequence length="143" mass="14774">MFPSLGPTAYLLFATPTHPAASPRNTVAGHLIGLLAGAAGLAAFDLWDTAPHLDHLTWARAGAVALALTCTCGGMAWSGLPHPPAGATTLIVALGLLRTPLQLVEIMVGVVVLVVVAGTVNRLTGVPYPLWSVEAPARERSLR</sequence>
<evidence type="ECO:0000259" key="2">
    <source>
        <dbReference type="Pfam" id="PF04982"/>
    </source>
</evidence>
<dbReference type="InterPro" id="IPR058581">
    <property type="entry name" value="TM_HPP"/>
</dbReference>
<dbReference type="EMBL" id="CP034550">
    <property type="protein sequence ID" value="QFZ24416.1"/>
    <property type="molecule type" value="Genomic_DNA"/>
</dbReference>
<feature type="domain" description="HPP transmembrane region" evidence="2">
    <location>
        <begin position="1"/>
        <end position="129"/>
    </location>
</feature>
<dbReference type="KEGG" id="ssyi:EKG83_22245"/>
<dbReference type="AlphaFoldDB" id="A0A5Q0HDQ7"/>
<feature type="transmembrane region" description="Helical" evidence="1">
    <location>
        <begin position="29"/>
        <end position="47"/>
    </location>
</feature>